<dbReference type="PROSITE" id="PS51007">
    <property type="entry name" value="CYTC"/>
    <property type="match status" value="1"/>
</dbReference>
<dbReference type="InterPro" id="IPR009056">
    <property type="entry name" value="Cyt_c-like_dom"/>
</dbReference>
<dbReference type="Pfam" id="PF00034">
    <property type="entry name" value="Cytochrom_C"/>
    <property type="match status" value="1"/>
</dbReference>
<keyword evidence="2 4" id="KW-0479">Metal-binding</keyword>
<keyword evidence="8" id="KW-1185">Reference proteome</keyword>
<proteinExistence type="predicted"/>
<evidence type="ECO:0000256" key="1">
    <source>
        <dbReference type="ARBA" id="ARBA00022617"/>
    </source>
</evidence>
<dbReference type="AlphaFoldDB" id="A0A1M6IA83"/>
<protein>
    <submittedName>
        <fullName evidence="7">Cytochrome c</fullName>
    </submittedName>
</protein>
<organism evidence="7 8">
    <name type="scientific">Malonomonas rubra DSM 5091</name>
    <dbReference type="NCBI Taxonomy" id="1122189"/>
    <lineage>
        <taxon>Bacteria</taxon>
        <taxon>Pseudomonadati</taxon>
        <taxon>Thermodesulfobacteriota</taxon>
        <taxon>Desulfuromonadia</taxon>
        <taxon>Desulfuromonadales</taxon>
        <taxon>Geopsychrobacteraceae</taxon>
        <taxon>Malonomonas</taxon>
    </lineage>
</organism>
<gene>
    <name evidence="7" type="ORF">SAMN02745165_02085</name>
</gene>
<accession>A0A1M6IA83</accession>
<evidence type="ECO:0000256" key="3">
    <source>
        <dbReference type="ARBA" id="ARBA00023004"/>
    </source>
</evidence>
<dbReference type="InterPro" id="IPR036909">
    <property type="entry name" value="Cyt_c-like_dom_sf"/>
</dbReference>
<keyword evidence="3 4" id="KW-0408">Iron</keyword>
<keyword evidence="5" id="KW-0732">Signal</keyword>
<evidence type="ECO:0000256" key="5">
    <source>
        <dbReference type="SAM" id="SignalP"/>
    </source>
</evidence>
<sequence length="105" mass="11582">MLIKKLSIFLLFILIPLSAFAEQQESPEALGLINALGCKACHNLAGEGGSLAPTLDKIGSRKTAKQIEQHLVDHLKPNPDAFMPSYNTTSKKELKQISDYLYNLQ</sequence>
<keyword evidence="1 4" id="KW-0349">Heme</keyword>
<evidence type="ECO:0000256" key="2">
    <source>
        <dbReference type="ARBA" id="ARBA00022723"/>
    </source>
</evidence>
<dbReference type="GO" id="GO:0046872">
    <property type="term" value="F:metal ion binding"/>
    <property type="evidence" value="ECO:0007669"/>
    <property type="project" value="UniProtKB-KW"/>
</dbReference>
<dbReference type="OrthoDB" id="9781261at2"/>
<evidence type="ECO:0000313" key="7">
    <source>
        <dbReference type="EMBL" id="SHJ31409.1"/>
    </source>
</evidence>
<dbReference type="RefSeq" id="WP_072908592.1">
    <property type="nucleotide sequence ID" value="NZ_FQZT01000006.1"/>
</dbReference>
<reference evidence="7 8" key="1">
    <citation type="submission" date="2016-11" db="EMBL/GenBank/DDBJ databases">
        <authorList>
            <person name="Jaros S."/>
            <person name="Januszkiewicz K."/>
            <person name="Wedrychowicz H."/>
        </authorList>
    </citation>
    <scope>NUCLEOTIDE SEQUENCE [LARGE SCALE GENOMIC DNA]</scope>
    <source>
        <strain evidence="7 8">DSM 5091</strain>
    </source>
</reference>
<evidence type="ECO:0000313" key="8">
    <source>
        <dbReference type="Proteomes" id="UP000184171"/>
    </source>
</evidence>
<feature type="domain" description="Cytochrome c" evidence="6">
    <location>
        <begin position="21"/>
        <end position="105"/>
    </location>
</feature>
<dbReference type="GO" id="GO:0009055">
    <property type="term" value="F:electron transfer activity"/>
    <property type="evidence" value="ECO:0007669"/>
    <property type="project" value="InterPro"/>
</dbReference>
<dbReference type="GO" id="GO:0020037">
    <property type="term" value="F:heme binding"/>
    <property type="evidence" value="ECO:0007669"/>
    <property type="project" value="InterPro"/>
</dbReference>
<dbReference type="EMBL" id="FQZT01000006">
    <property type="protein sequence ID" value="SHJ31409.1"/>
    <property type="molecule type" value="Genomic_DNA"/>
</dbReference>
<name>A0A1M6IA83_MALRU</name>
<dbReference type="SUPFAM" id="SSF46626">
    <property type="entry name" value="Cytochrome c"/>
    <property type="match status" value="1"/>
</dbReference>
<evidence type="ECO:0000259" key="6">
    <source>
        <dbReference type="PROSITE" id="PS51007"/>
    </source>
</evidence>
<evidence type="ECO:0000256" key="4">
    <source>
        <dbReference type="PROSITE-ProRule" id="PRU00433"/>
    </source>
</evidence>
<feature type="chain" id="PRO_5012183870" evidence="5">
    <location>
        <begin position="22"/>
        <end position="105"/>
    </location>
</feature>
<feature type="signal peptide" evidence="5">
    <location>
        <begin position="1"/>
        <end position="21"/>
    </location>
</feature>
<dbReference type="Gene3D" id="1.10.760.10">
    <property type="entry name" value="Cytochrome c-like domain"/>
    <property type="match status" value="1"/>
</dbReference>
<dbReference type="STRING" id="1122189.SAMN02745165_02085"/>
<dbReference type="Proteomes" id="UP000184171">
    <property type="component" value="Unassembled WGS sequence"/>
</dbReference>